<dbReference type="OrthoDB" id="9800167at2"/>
<dbReference type="Gene3D" id="3.50.50.60">
    <property type="entry name" value="FAD/NAD(P)-binding domain"/>
    <property type="match status" value="2"/>
</dbReference>
<dbReference type="Pfam" id="PF07992">
    <property type="entry name" value="Pyr_redox_2"/>
    <property type="match status" value="1"/>
</dbReference>
<dbReference type="InterPro" id="IPR004099">
    <property type="entry name" value="Pyr_nucl-diS_OxRdtase_dimer"/>
</dbReference>
<dbReference type="PRINTS" id="PR00368">
    <property type="entry name" value="FADPNR"/>
</dbReference>
<evidence type="ECO:0000256" key="2">
    <source>
        <dbReference type="ARBA" id="ARBA00022630"/>
    </source>
</evidence>
<dbReference type="RefSeq" id="WP_074838868.1">
    <property type="nucleotide sequence ID" value="NZ_CP047056.1"/>
</dbReference>
<protein>
    <submittedName>
        <fullName evidence="6">Dihydrolipoamide dehydrogenase</fullName>
    </submittedName>
</protein>
<feature type="domain" description="FAD/NAD(P)-binding" evidence="5">
    <location>
        <begin position="10"/>
        <end position="317"/>
    </location>
</feature>
<dbReference type="InterPro" id="IPR016156">
    <property type="entry name" value="FAD/NAD-linked_Rdtase_dimer_sf"/>
</dbReference>
<dbReference type="SUPFAM" id="SSF55424">
    <property type="entry name" value="FAD/NAD-linked reductases, dimerisation (C-terminal) domain"/>
    <property type="match status" value="1"/>
</dbReference>
<dbReference type="PRINTS" id="PR00411">
    <property type="entry name" value="PNDRDTASEI"/>
</dbReference>
<accession>A0A662ZAJ4</accession>
<keyword evidence="7" id="KW-1185">Reference proteome</keyword>
<name>A0A662ZAJ4_9GAMM</name>
<dbReference type="Gene3D" id="3.30.390.30">
    <property type="match status" value="1"/>
</dbReference>
<dbReference type="GO" id="GO:0050660">
    <property type="term" value="F:flavin adenine dinucleotide binding"/>
    <property type="evidence" value="ECO:0007669"/>
    <property type="project" value="TreeGrafter"/>
</dbReference>
<evidence type="ECO:0000256" key="1">
    <source>
        <dbReference type="ARBA" id="ARBA00001974"/>
    </source>
</evidence>
<organism evidence="6 7">
    <name type="scientific">Succinivibrio dextrinosolvens</name>
    <dbReference type="NCBI Taxonomy" id="83771"/>
    <lineage>
        <taxon>Bacteria</taxon>
        <taxon>Pseudomonadati</taxon>
        <taxon>Pseudomonadota</taxon>
        <taxon>Gammaproteobacteria</taxon>
        <taxon>Aeromonadales</taxon>
        <taxon>Succinivibrionaceae</taxon>
        <taxon>Succinivibrio</taxon>
    </lineage>
</organism>
<dbReference type="PANTHER" id="PTHR43014">
    <property type="entry name" value="MERCURIC REDUCTASE"/>
    <property type="match status" value="1"/>
</dbReference>
<keyword evidence="3" id="KW-0274">FAD</keyword>
<dbReference type="EMBL" id="FOSF01000004">
    <property type="protein sequence ID" value="SFJ84309.1"/>
    <property type="molecule type" value="Genomic_DNA"/>
</dbReference>
<dbReference type="GO" id="GO:0003955">
    <property type="term" value="F:NAD(P)H dehydrogenase (quinone) activity"/>
    <property type="evidence" value="ECO:0007669"/>
    <property type="project" value="TreeGrafter"/>
</dbReference>
<dbReference type="Pfam" id="PF02852">
    <property type="entry name" value="Pyr_redox_dim"/>
    <property type="match status" value="1"/>
</dbReference>
<dbReference type="InterPro" id="IPR036188">
    <property type="entry name" value="FAD/NAD-bd_sf"/>
</dbReference>
<evidence type="ECO:0000259" key="5">
    <source>
        <dbReference type="Pfam" id="PF07992"/>
    </source>
</evidence>
<proteinExistence type="predicted"/>
<gene>
    <name evidence="6" type="ORF">SAMN04487865_100444</name>
</gene>
<evidence type="ECO:0000256" key="3">
    <source>
        <dbReference type="ARBA" id="ARBA00022827"/>
    </source>
</evidence>
<evidence type="ECO:0000313" key="6">
    <source>
        <dbReference type="EMBL" id="SFJ84309.1"/>
    </source>
</evidence>
<evidence type="ECO:0000313" key="7">
    <source>
        <dbReference type="Proteomes" id="UP000243374"/>
    </source>
</evidence>
<dbReference type="PANTHER" id="PTHR43014:SF2">
    <property type="entry name" value="MERCURIC REDUCTASE"/>
    <property type="match status" value="1"/>
</dbReference>
<dbReference type="Proteomes" id="UP000243374">
    <property type="component" value="Unassembled WGS sequence"/>
</dbReference>
<keyword evidence="2" id="KW-0285">Flavoprotein</keyword>
<evidence type="ECO:0000259" key="4">
    <source>
        <dbReference type="Pfam" id="PF02852"/>
    </source>
</evidence>
<dbReference type="SUPFAM" id="SSF51905">
    <property type="entry name" value="FAD/NAD(P)-binding domain"/>
    <property type="match status" value="1"/>
</dbReference>
<dbReference type="AlphaFoldDB" id="A0A662ZAJ4"/>
<reference evidence="6 7" key="1">
    <citation type="submission" date="2016-10" db="EMBL/GenBank/DDBJ databases">
        <authorList>
            <person name="Varghese N."/>
            <person name="Submissions S."/>
        </authorList>
    </citation>
    <scope>NUCLEOTIDE SEQUENCE [LARGE SCALE GENOMIC DNA]</scope>
    <source>
        <strain evidence="6 7">22B</strain>
    </source>
</reference>
<feature type="domain" description="Pyridine nucleotide-disulphide oxidoreductase dimerisation" evidence="4">
    <location>
        <begin position="351"/>
        <end position="451"/>
    </location>
</feature>
<sequence length="477" mass="52241">METRKIECHTLIVGAGSAGIEAFKSAVESGVDCVIVDSGPVGTTAQRSGELPTSLLMAAAQSLKAIKNLEQSGITFPIPVQPDTSNVLSSLRAVRSRATSDVLSFMYRIPENKRLRGTLKFTDNHHAIVDDSNEIHFETAVIATGSSPLVTFEQSRLKNILTSNEFFELETLPKSVAVFGSSKVGLQLGQSLSYLGVDTVVFGQKKLWQFTDESVLLVAHQLLSSRFKLYVDTYVTSMEDDGEKGYTIYYVDGKGYENYLHMESIVAATARIPNVGGMNLQKIGVKLQPNGFIRINKDTLQTSVPNIFAAGDVCRDTFLSSVAFSDGKYAGRNAANYPVLSNKPSQVKVNLVYTDPVLAIVGNSLEEMRKYAKMTGDTFVTTEVRLSQGHYRGLREDGGILNLYTSVSSHRILGAEICAYRGDKIANFLALAMENNYTVERLSEYNFANLSAESAIGIAAQNTVNKLKKSNKFRVRQ</sequence>
<comment type="cofactor">
    <cofactor evidence="1">
        <name>FAD</name>
        <dbReference type="ChEBI" id="CHEBI:57692"/>
    </cofactor>
</comment>
<dbReference type="InterPro" id="IPR023753">
    <property type="entry name" value="FAD/NAD-binding_dom"/>
</dbReference>